<name>A0ABU2HXR7_9RHOB</name>
<dbReference type="PANTHER" id="PTHR33608">
    <property type="entry name" value="BLL2464 PROTEIN"/>
    <property type="match status" value="1"/>
</dbReference>
<dbReference type="Pfam" id="PF01882">
    <property type="entry name" value="DUF58"/>
    <property type="match status" value="1"/>
</dbReference>
<accession>A0ABU2HXR7</accession>
<evidence type="ECO:0000313" key="2">
    <source>
        <dbReference type="EMBL" id="MDS9469340.1"/>
    </source>
</evidence>
<evidence type="ECO:0000313" key="3">
    <source>
        <dbReference type="Proteomes" id="UP001269144"/>
    </source>
</evidence>
<feature type="domain" description="DUF58" evidence="1">
    <location>
        <begin position="67"/>
        <end position="272"/>
    </location>
</feature>
<evidence type="ECO:0000259" key="1">
    <source>
        <dbReference type="Pfam" id="PF01882"/>
    </source>
</evidence>
<dbReference type="InterPro" id="IPR002881">
    <property type="entry name" value="DUF58"/>
</dbReference>
<organism evidence="2 3">
    <name type="scientific">Paracoccus aurantius</name>
    <dbReference type="NCBI Taxonomy" id="3073814"/>
    <lineage>
        <taxon>Bacteria</taxon>
        <taxon>Pseudomonadati</taxon>
        <taxon>Pseudomonadota</taxon>
        <taxon>Alphaproteobacteria</taxon>
        <taxon>Rhodobacterales</taxon>
        <taxon>Paracoccaceae</taxon>
        <taxon>Paracoccus</taxon>
    </lineage>
</organism>
<protein>
    <submittedName>
        <fullName evidence="2">DUF58 domain-containing protein</fullName>
    </submittedName>
</protein>
<dbReference type="EMBL" id="JAVQLW010000003">
    <property type="protein sequence ID" value="MDS9469340.1"/>
    <property type="molecule type" value="Genomic_DNA"/>
</dbReference>
<reference evidence="3" key="1">
    <citation type="submission" date="2023-07" db="EMBL/GenBank/DDBJ databases">
        <title>Paracoccus sp. MBLB3053 whole genome sequence.</title>
        <authorList>
            <person name="Hwang C.Y."/>
            <person name="Cho E.-S."/>
            <person name="Seo M.-J."/>
        </authorList>
    </citation>
    <scope>NUCLEOTIDE SEQUENCE [LARGE SCALE GENOMIC DNA]</scope>
    <source>
        <strain evidence="3">MBLB3053</strain>
    </source>
</reference>
<keyword evidence="3" id="KW-1185">Reference proteome</keyword>
<sequence length="340" mass="36779">MPGKMKPATGPGLGGGADPRIHVTLPVLVGLEGKARGFDFLPSQPVGSVLSGRRASRLRGRGLEFEEIRAYLPGDDPRSMDWRVTARTGAPHVRVTREERDRPALILVDQRQAMFFGTRLNMKSVTAAELTALAAWRILGAGDRVGGFVISDRAIDYQRPARSRHSVLRLLSQLASRNQALSAEAPVVSEAPAMLNLALSQAARIATHDWLVIVLSDFDGADDNTFRSLSRLSRGNDIVLGLVYDPLANEVPSRGRLVVGDGHLQVELDLASHKVQQNLAETGGKRLRRLLAWQDRLDAAILPISAGEETLPQVLRLFQSGRPGRGLGLGNGPEEAGKQA</sequence>
<comment type="caution">
    <text evidence="2">The sequence shown here is derived from an EMBL/GenBank/DDBJ whole genome shotgun (WGS) entry which is preliminary data.</text>
</comment>
<dbReference type="RefSeq" id="WP_311161940.1">
    <property type="nucleotide sequence ID" value="NZ_JAVQLW010000003.1"/>
</dbReference>
<dbReference type="Proteomes" id="UP001269144">
    <property type="component" value="Unassembled WGS sequence"/>
</dbReference>
<dbReference type="PANTHER" id="PTHR33608:SF12">
    <property type="entry name" value="DUF58 DOMAIN-CONTAINING PROTEIN"/>
    <property type="match status" value="1"/>
</dbReference>
<proteinExistence type="predicted"/>
<gene>
    <name evidence="2" type="ORF">RGQ15_17395</name>
</gene>